<dbReference type="PANTHER" id="PTHR40459">
    <property type="entry name" value="CONSERVED HYPOTHETICAL ALANINE AND LEUCINE RICH PROTEIN"/>
    <property type="match status" value="1"/>
</dbReference>
<dbReference type="InterPro" id="IPR037108">
    <property type="entry name" value="TM1727-like_C_sf"/>
</dbReference>
<dbReference type="PATRIC" id="fig|883158.3.peg.1335"/>
<accession>H1Q345</accession>
<comment type="caution">
    <text evidence="3">The sequence shown here is derived from an EMBL/GenBank/DDBJ whole genome shotgun (WGS) entry which is preliminary data.</text>
</comment>
<feature type="domain" description="DUF2520" evidence="2">
    <location>
        <begin position="141"/>
        <end position="264"/>
    </location>
</feature>
<evidence type="ECO:0000313" key="4">
    <source>
        <dbReference type="Proteomes" id="UP000016023"/>
    </source>
</evidence>
<name>H1Q345_9BACT</name>
<dbReference type="SUPFAM" id="SSF48179">
    <property type="entry name" value="6-phosphogluconate dehydrogenase C-terminal domain-like"/>
    <property type="match status" value="1"/>
</dbReference>
<reference evidence="3 4" key="1">
    <citation type="submission" date="2011-12" db="EMBL/GenBank/DDBJ databases">
        <title>The Genome Sequence of Prevotella micans F0438.</title>
        <authorList>
            <consortium name="The Broad Institute Genome Sequencing Platform"/>
            <person name="Earl A."/>
            <person name="Ward D."/>
            <person name="Feldgarden M."/>
            <person name="Gevers D."/>
            <person name="Izard J."/>
            <person name="Baranova O.V."/>
            <person name="Blanton J.M."/>
            <person name="Wade W.G."/>
            <person name="Dewhirst F.E."/>
            <person name="Young S.K."/>
            <person name="Zeng Q."/>
            <person name="Gargeya S."/>
            <person name="Fitzgerald M."/>
            <person name="Haas B."/>
            <person name="Abouelleil A."/>
            <person name="Alvarado L."/>
            <person name="Arachchi H.M."/>
            <person name="Berlin A."/>
            <person name="Chapman S.B."/>
            <person name="Gearin G."/>
            <person name="Goldberg J."/>
            <person name="Griggs A."/>
            <person name="Gujja S."/>
            <person name="Hansen M."/>
            <person name="Heiman D."/>
            <person name="Howarth C."/>
            <person name="Larimer J."/>
            <person name="Lui A."/>
            <person name="MacDonald P.J.P."/>
            <person name="McCowen C."/>
            <person name="Montmayeur A."/>
            <person name="Murphy C."/>
            <person name="Neiman D."/>
            <person name="Pearson M."/>
            <person name="Priest M."/>
            <person name="Roberts A."/>
            <person name="Saif S."/>
            <person name="Shea T."/>
            <person name="Sisk P."/>
            <person name="Stolte C."/>
            <person name="Sykes S."/>
            <person name="Wortman J."/>
            <person name="Nusbaum C."/>
            <person name="Birren B."/>
        </authorList>
    </citation>
    <scope>NUCLEOTIDE SEQUENCE [LARGE SCALE GENOMIC DNA]</scope>
    <source>
        <strain evidence="3 4">F0438</strain>
    </source>
</reference>
<dbReference type="InterPro" id="IPR028939">
    <property type="entry name" value="P5C_Rdtase_cat_N"/>
</dbReference>
<feature type="domain" description="Pyrroline-5-carboxylate reductase catalytic N-terminal" evidence="1">
    <location>
        <begin position="16"/>
        <end position="92"/>
    </location>
</feature>
<evidence type="ECO:0000259" key="2">
    <source>
        <dbReference type="Pfam" id="PF10728"/>
    </source>
</evidence>
<dbReference type="Pfam" id="PF03807">
    <property type="entry name" value="F420_oxidored"/>
    <property type="match status" value="1"/>
</dbReference>
<dbReference type="eggNOG" id="COG5495">
    <property type="taxonomic scope" value="Bacteria"/>
</dbReference>
<proteinExistence type="predicted"/>
<dbReference type="AlphaFoldDB" id="H1Q345"/>
<protein>
    <recommendedName>
        <fullName evidence="5">DUF2520 domain-containing protein</fullName>
    </recommendedName>
</protein>
<dbReference type="HOGENOM" id="CLU_055635_1_1_10"/>
<evidence type="ECO:0000259" key="1">
    <source>
        <dbReference type="Pfam" id="PF03807"/>
    </source>
</evidence>
<dbReference type="Pfam" id="PF10728">
    <property type="entry name" value="DUF2520"/>
    <property type="match status" value="1"/>
</dbReference>
<evidence type="ECO:0000313" key="3">
    <source>
        <dbReference type="EMBL" id="EHO69643.1"/>
    </source>
</evidence>
<dbReference type="PANTHER" id="PTHR40459:SF1">
    <property type="entry name" value="CONSERVED HYPOTHETICAL ALANINE AND LEUCINE RICH PROTEIN"/>
    <property type="match status" value="1"/>
</dbReference>
<gene>
    <name evidence="3" type="ORF">HMPREF9140_01333</name>
</gene>
<dbReference type="InterPro" id="IPR018931">
    <property type="entry name" value="DUF2520"/>
</dbReference>
<dbReference type="Proteomes" id="UP000016023">
    <property type="component" value="Unassembled WGS sequence"/>
</dbReference>
<sequence length="274" mass="30445">MGVLSRCLLNFAAIMKIVLIGAGNLATHIGGALQRAGHEITQVYSRTIEAAAELAEKLGASHTNCIEMIVRDADVYIFAVTDAALTEIIHEVCNGRENGLMLHTSGSTPMDCFRGMAKRYGVLYPLQTFSKCREIEFTNVPLFIEGCDAQVEREIDLLADGISHNHRHLDSADRRYLHLSAVWACNFVNHCYDIAAGILGQRDIPFDVLLPLIDETAAKVHRLPPNKAQTGPAVRFDENIIRSQAQLMSGDSRLKDLYERMSTSIHQRNKKQQS</sequence>
<dbReference type="Gene3D" id="1.10.1040.20">
    <property type="entry name" value="ProC-like, C-terminal domain"/>
    <property type="match status" value="1"/>
</dbReference>
<organism evidence="3 4">
    <name type="scientific">Prevotella micans F0438</name>
    <dbReference type="NCBI Taxonomy" id="883158"/>
    <lineage>
        <taxon>Bacteria</taxon>
        <taxon>Pseudomonadati</taxon>
        <taxon>Bacteroidota</taxon>
        <taxon>Bacteroidia</taxon>
        <taxon>Bacteroidales</taxon>
        <taxon>Prevotellaceae</taxon>
        <taxon>Prevotella</taxon>
    </lineage>
</organism>
<evidence type="ECO:0008006" key="5">
    <source>
        <dbReference type="Google" id="ProtNLM"/>
    </source>
</evidence>
<dbReference type="InterPro" id="IPR036291">
    <property type="entry name" value="NAD(P)-bd_dom_sf"/>
</dbReference>
<dbReference type="Gene3D" id="3.40.50.720">
    <property type="entry name" value="NAD(P)-binding Rossmann-like Domain"/>
    <property type="match status" value="1"/>
</dbReference>
<dbReference type="STRING" id="883158.HMPREF9140_01333"/>
<dbReference type="InterPro" id="IPR008927">
    <property type="entry name" value="6-PGluconate_DH-like_C_sf"/>
</dbReference>
<keyword evidence="4" id="KW-1185">Reference proteome</keyword>
<dbReference type="EMBL" id="AGWK01000036">
    <property type="protein sequence ID" value="EHO69643.1"/>
    <property type="molecule type" value="Genomic_DNA"/>
</dbReference>
<dbReference type="SUPFAM" id="SSF51735">
    <property type="entry name" value="NAD(P)-binding Rossmann-fold domains"/>
    <property type="match status" value="1"/>
</dbReference>